<proteinExistence type="inferred from homology"/>
<dbReference type="KEGG" id="stq:Spith_0246"/>
<dbReference type="RefSeq" id="WP_014623932.1">
    <property type="nucleotide sequence ID" value="NC_017583.1"/>
</dbReference>
<dbReference type="Pfam" id="PF00728">
    <property type="entry name" value="Glyco_hydro_20"/>
    <property type="match status" value="1"/>
</dbReference>
<feature type="domain" description="Beta-hexosaminidase bacterial type N-terminal" evidence="7">
    <location>
        <begin position="45"/>
        <end position="107"/>
    </location>
</feature>
<dbReference type="HOGENOM" id="CLU_020160_1_0_12"/>
<keyword evidence="3 8" id="KW-0378">Hydrolase</keyword>
<evidence type="ECO:0000259" key="6">
    <source>
        <dbReference type="Pfam" id="PF00728"/>
    </source>
</evidence>
<evidence type="ECO:0000313" key="9">
    <source>
        <dbReference type="Proteomes" id="UP000007254"/>
    </source>
</evidence>
<keyword evidence="9" id="KW-1185">Reference proteome</keyword>
<dbReference type="Pfam" id="PF02838">
    <property type="entry name" value="Glyco_hydro_20b"/>
    <property type="match status" value="1"/>
</dbReference>
<dbReference type="InterPro" id="IPR017853">
    <property type="entry name" value="GH"/>
</dbReference>
<evidence type="ECO:0000313" key="8">
    <source>
        <dbReference type="EMBL" id="AEJ60532.1"/>
    </source>
</evidence>
<dbReference type="SUPFAM" id="SSF51445">
    <property type="entry name" value="(Trans)glycosidases"/>
    <property type="match status" value="1"/>
</dbReference>
<evidence type="ECO:0000256" key="2">
    <source>
        <dbReference type="ARBA" id="ARBA00022729"/>
    </source>
</evidence>
<dbReference type="GO" id="GO:0030203">
    <property type="term" value="P:glycosaminoglycan metabolic process"/>
    <property type="evidence" value="ECO:0007669"/>
    <property type="project" value="TreeGrafter"/>
</dbReference>
<feature type="domain" description="Glycoside hydrolase family 20 catalytic" evidence="6">
    <location>
        <begin position="113"/>
        <end position="362"/>
    </location>
</feature>
<dbReference type="Proteomes" id="UP000007254">
    <property type="component" value="Chromosome"/>
</dbReference>
<dbReference type="InterPro" id="IPR015883">
    <property type="entry name" value="Glyco_hydro_20_cat"/>
</dbReference>
<sequence length="600" mass="67297">MEEKILRRLVHRPRRLVVRGGVLEVPAGEWTGLEGGRCGPPPAGPVSFTRSSGLPPEGFRIAVGAGGISIEAGGDPGAFRAVQTLRLLADREEGGTVRVPFVELEDWPDLPRRGLMIDVSRDKVPRLSTLFWIVDVCALLGLNELQLYTEHTFAYRGHERVWKDAGAYTPEDVSRIVSYAAERGITVIPNQNSLGHMERWFAHPEYRILAEKPEGFMDPWGVWRGIPTTLCPVDERVFPFLEDLFSQLFPLFPAGLCNVGGDEPFEFGVGRSAEEVKRKGAARVYLSYMLRLKGIVERFGKRMQMWGDFVLSHPEILGELPRDVEVADWGYEADYPFERNAVLLAEAGIPFSTCVGTSCWLSLGGRWPNARENMRRGIRAAAAHGGKGALLTEWGDQGHFQQWVTMLLPLVAYALASWHTSVLDDVEEWEDETTRVLSSHVYGDPSGALAEAHLLLSSLPTIEKAHFHNSSPFAVLLIDHVYPYYRKEYPRLASMSFDEDREQIERASSLIAGVEGGGILGDELDFTARMLGFAVEFARHFLATPDFSVVEIPREVRRSLAEHLDALLFEYEVRWKLRNREGGFEDSVGRLRALRSVLMH</sequence>
<organism evidence="8 9">
    <name type="scientific">Winmispira thermophila (strain ATCC 700085 / DSM 6578 / Z-1203)</name>
    <name type="common">Spirochaeta thermophila</name>
    <dbReference type="NCBI Taxonomy" id="869211"/>
    <lineage>
        <taxon>Bacteria</taxon>
        <taxon>Pseudomonadati</taxon>
        <taxon>Spirochaetota</taxon>
        <taxon>Spirochaetia</taxon>
        <taxon>Winmispirales</taxon>
        <taxon>Winmispiraceae</taxon>
        <taxon>Winmispira</taxon>
    </lineage>
</organism>
<dbReference type="Gene3D" id="3.30.379.10">
    <property type="entry name" value="Chitobiase/beta-hexosaminidase domain 2-like"/>
    <property type="match status" value="1"/>
</dbReference>
<dbReference type="InterPro" id="IPR029018">
    <property type="entry name" value="Hex-like_dom2"/>
</dbReference>
<dbReference type="PANTHER" id="PTHR22600">
    <property type="entry name" value="BETA-HEXOSAMINIDASE"/>
    <property type="match status" value="1"/>
</dbReference>
<dbReference type="InterPro" id="IPR015882">
    <property type="entry name" value="HEX_bac_N"/>
</dbReference>
<dbReference type="EMBL" id="CP002903">
    <property type="protein sequence ID" value="AEJ60532.1"/>
    <property type="molecule type" value="Genomic_DNA"/>
</dbReference>
<dbReference type="GO" id="GO:0004563">
    <property type="term" value="F:beta-N-acetylhexosaminidase activity"/>
    <property type="evidence" value="ECO:0007669"/>
    <property type="project" value="InterPro"/>
</dbReference>
<dbReference type="AlphaFoldDB" id="G0GDA6"/>
<reference evidence="8 9" key="1">
    <citation type="submission" date="2011-06" db="EMBL/GenBank/DDBJ databases">
        <title>The complete genome of Spirochaeta thermophila DSM 6578.</title>
        <authorList>
            <consortium name="US DOE Joint Genome Institute (JGI-PGF)"/>
            <person name="Lucas S."/>
            <person name="Lapidus A."/>
            <person name="Bruce D."/>
            <person name="Goodwin L."/>
            <person name="Pitluck S."/>
            <person name="Peters L."/>
            <person name="Kyrpides N."/>
            <person name="Mavromatis K."/>
            <person name="Ivanova N."/>
            <person name="Mikailova N."/>
            <person name="Pagani I."/>
            <person name="Chertkov O."/>
            <person name="Detter J.C."/>
            <person name="Tapia R."/>
            <person name="Han C."/>
            <person name="Land M."/>
            <person name="Hauser L."/>
            <person name="Markowitz V."/>
            <person name="Cheng J.-F."/>
            <person name="Hugenholtz P."/>
            <person name="Woyke T."/>
            <person name="Wu D."/>
            <person name="Spring S."/>
            <person name="Merkhoffer B."/>
            <person name="Schneider S."/>
            <person name="Klenk H.-P."/>
            <person name="Eisen J.A."/>
        </authorList>
    </citation>
    <scope>NUCLEOTIDE SEQUENCE [LARGE SCALE GENOMIC DNA]</scope>
    <source>
        <strain evidence="9">ATCC 700085 / DSM 6578 / Z-1203</strain>
    </source>
</reference>
<dbReference type="SUPFAM" id="SSF55545">
    <property type="entry name" value="beta-N-acetylhexosaminidase-like domain"/>
    <property type="match status" value="1"/>
</dbReference>
<feature type="active site" description="Proton donor" evidence="5">
    <location>
        <position position="263"/>
    </location>
</feature>
<evidence type="ECO:0000256" key="4">
    <source>
        <dbReference type="ARBA" id="ARBA00023295"/>
    </source>
</evidence>
<dbReference type="Gene3D" id="3.20.20.80">
    <property type="entry name" value="Glycosidases"/>
    <property type="match status" value="1"/>
</dbReference>
<dbReference type="GO" id="GO:0016020">
    <property type="term" value="C:membrane"/>
    <property type="evidence" value="ECO:0007669"/>
    <property type="project" value="TreeGrafter"/>
</dbReference>
<evidence type="ECO:0000256" key="1">
    <source>
        <dbReference type="ARBA" id="ARBA00006285"/>
    </source>
</evidence>
<name>G0GDA6_WINT7</name>
<dbReference type="InterPro" id="IPR025705">
    <property type="entry name" value="Beta_hexosaminidase_sua/sub"/>
</dbReference>
<protein>
    <submittedName>
        <fullName evidence="8">Glycoside hydrolase, family 20, catalytic core</fullName>
    </submittedName>
</protein>
<evidence type="ECO:0000256" key="5">
    <source>
        <dbReference type="PIRSR" id="PIRSR625705-1"/>
    </source>
</evidence>
<dbReference type="OrthoDB" id="9763537at2"/>
<gene>
    <name evidence="8" type="ordered locus">Spith_0246</name>
</gene>
<keyword evidence="2" id="KW-0732">Signal</keyword>
<dbReference type="GO" id="GO:0005975">
    <property type="term" value="P:carbohydrate metabolic process"/>
    <property type="evidence" value="ECO:0007669"/>
    <property type="project" value="InterPro"/>
</dbReference>
<evidence type="ECO:0000256" key="3">
    <source>
        <dbReference type="ARBA" id="ARBA00022801"/>
    </source>
</evidence>
<comment type="similarity">
    <text evidence="1">Belongs to the glycosyl hydrolase 20 family.</text>
</comment>
<evidence type="ECO:0000259" key="7">
    <source>
        <dbReference type="Pfam" id="PF02838"/>
    </source>
</evidence>
<keyword evidence="4" id="KW-0326">Glycosidase</keyword>
<accession>G0GDA6</accession>
<dbReference type="STRING" id="869211.Spith_0246"/>
<dbReference type="PRINTS" id="PR00738">
    <property type="entry name" value="GLHYDRLASE20"/>
</dbReference>
<dbReference type="PANTHER" id="PTHR22600:SF26">
    <property type="entry name" value="BETA-N-ACETYLHEXOSAMINIDASE"/>
    <property type="match status" value="1"/>
</dbReference>